<reference evidence="2 3" key="1">
    <citation type="submission" date="2018-06" db="EMBL/GenBank/DDBJ databases">
        <title>Comparative genomics of downy mildews reveals potential adaptations to biotrophy.</title>
        <authorList>
            <person name="Fletcher K."/>
            <person name="Klosterman S.J."/>
            <person name="Derevnina L."/>
            <person name="Martin F."/>
            <person name="Koike S."/>
            <person name="Reyes Chin-Wo S."/>
            <person name="Mou B."/>
            <person name="Michelmore R."/>
        </authorList>
    </citation>
    <scope>NUCLEOTIDE SEQUENCE [LARGE SCALE GENOMIC DNA]</scope>
    <source>
        <strain evidence="2 3">R14</strain>
    </source>
</reference>
<proteinExistence type="predicted"/>
<dbReference type="PANTHER" id="PTHR22538">
    <property type="entry name" value="CILIA- AND FLAGELLA-ASSOCIATED PROTEIN 74"/>
    <property type="match status" value="1"/>
</dbReference>
<keyword evidence="3" id="KW-1185">Reference proteome</keyword>
<keyword evidence="1" id="KW-0812">Transmembrane</keyword>
<dbReference type="VEuPathDB" id="FungiDB:DD237_005050"/>
<organism evidence="2 3">
    <name type="scientific">Peronospora effusa</name>
    <dbReference type="NCBI Taxonomy" id="542832"/>
    <lineage>
        <taxon>Eukaryota</taxon>
        <taxon>Sar</taxon>
        <taxon>Stramenopiles</taxon>
        <taxon>Oomycota</taxon>
        <taxon>Peronosporomycetes</taxon>
        <taxon>Peronosporales</taxon>
        <taxon>Peronosporaceae</taxon>
        <taxon>Peronospora</taxon>
    </lineage>
</organism>
<evidence type="ECO:0000313" key="3">
    <source>
        <dbReference type="Proteomes" id="UP000282087"/>
    </source>
</evidence>
<dbReference type="PANTHER" id="PTHR22538:SF1">
    <property type="entry name" value="VWFD DOMAIN-CONTAINING PROTEIN"/>
    <property type="match status" value="1"/>
</dbReference>
<gene>
    <name evidence="2" type="ORF">DD238_004977</name>
</gene>
<comment type="caution">
    <text evidence="2">The sequence shown here is derived from an EMBL/GenBank/DDBJ whole genome shotgun (WGS) entry which is preliminary data.</text>
</comment>
<evidence type="ECO:0000256" key="1">
    <source>
        <dbReference type="SAM" id="Phobius"/>
    </source>
</evidence>
<dbReference type="AlphaFoldDB" id="A0A3M6VEF6"/>
<protein>
    <submittedName>
        <fullName evidence="2">Uncharacterized protein</fullName>
    </submittedName>
</protein>
<keyword evidence="1" id="KW-0472">Membrane</keyword>
<sequence length="587" mass="65009">MNLEAGEVKLLRHNEEPRCGGRFGVVWRLVVVVMVSAFFVVTQCTNYTHHFHAHIAKHRILRNLQEQPALRFTFELKRKAMYVHGASTFDVVAIPAPKRSADGKSMEYNGIASFEKDGHLHVYSLVNGTAYYTRYQNNEIVSDTETGCLPSGIVPPIGSVLNAIETATTATKSRVSNDKCPNGSVMIFQFAGEDFVLCSRQSSWSWLQDDGFQIFGKDLNIGVKSEQSAPIIVPPPVSTDNLKTCGKVPFGDHIPPSLTSMLTRSFFEWSHRSLRAAKAEFDFFGKAWDFITNDAFDFVSDEACGCKGIKRPCVFIVGLTSHKDHGLTNDDKHKYFGNELDEHTPCCSRRQYISLNAKEHHWNSTWFQQSLVDMILQVSSTSDKGKRTVNDTIIIAHSMANLILSGAIANKKVILDPSTSWVASSAPMTGSMGANYIQDTCSSGRGVVSKIIDLLGKCPVNAGQKSLFYKHSDHSCKQLDDSYIAAQAAYKTNVTGVICSRSFTGLVSTRLALYALAGEILPHHSRENDGIVEYESCAGGLPFDTFQSTYKSSRYISELNHVDTSFRNGDGLFGDSKKPLKWLECLL</sequence>
<evidence type="ECO:0000313" key="2">
    <source>
        <dbReference type="EMBL" id="RMX64583.1"/>
    </source>
</evidence>
<dbReference type="EMBL" id="QLLG01000301">
    <property type="protein sequence ID" value="RMX64583.1"/>
    <property type="molecule type" value="Genomic_DNA"/>
</dbReference>
<dbReference type="InterPro" id="IPR029058">
    <property type="entry name" value="AB_hydrolase_fold"/>
</dbReference>
<accession>A0A3M6VEF6</accession>
<name>A0A3M6VEF6_9STRA</name>
<feature type="transmembrane region" description="Helical" evidence="1">
    <location>
        <begin position="21"/>
        <end position="41"/>
    </location>
</feature>
<dbReference type="Proteomes" id="UP000282087">
    <property type="component" value="Unassembled WGS sequence"/>
</dbReference>
<keyword evidence="1" id="KW-1133">Transmembrane helix</keyword>
<dbReference type="Gene3D" id="3.40.50.1820">
    <property type="entry name" value="alpha/beta hydrolase"/>
    <property type="match status" value="1"/>
</dbReference>